<dbReference type="SUPFAM" id="SSF88713">
    <property type="entry name" value="Glycoside hydrolase/deacetylase"/>
    <property type="match status" value="1"/>
</dbReference>
<comment type="caution">
    <text evidence="1">The sequence shown here is derived from an EMBL/GenBank/DDBJ whole genome shotgun (WGS) entry which is preliminary data.</text>
</comment>
<accession>A0A811ZZP6</accession>
<gene>
    <name evidence="1" type="ORF">DNFNHJIP_00009</name>
</gene>
<evidence type="ECO:0008006" key="3">
    <source>
        <dbReference type="Google" id="ProtNLM"/>
    </source>
</evidence>
<sequence length="544" mass="62980">MKTIGIHTTFLSEGHRRLFDALGELFNVYFEKRLFGDGKEVDCWLFINAGQVDLDRIAQSNRTCFTVISENELVACGESPVISFSKHLSIDSKIRGRQIKTNEAIRVKSLPQWIQNGTMIASKEDAPIWMVLKKYGYNHHYVSTPIPELNDEGHLFQYFQGKQFLQLLPLLLFLRALTEDQRWEPPPLQACFMIDDPNLHWPTYGYINFRKMAEHARIHNYHMSFATVPIDSWFVHKPTAALFRQYHDQLSLLMHGNDHITHELFRPYSNKERNRFLRQSLERIERLERLSGVEVSRVNAPPHGKCSPSVIREMAEVGFEAACIPRGALRRLDGQQAQFHILGMRPVDTIEGLTVFSRFPLSGSCHNNILLAALLDQPIIPVGHHQDVAEGLQVLGELSKFINSLGSVNWVDMKRISRSHFAQKIDGRILHLRMLTKHIEFFIPDGITQICIERPWLEDRVSESLAWRISGESKKWKPQIEIDPITVLPGQRIEIVSNVTRHFVIYSKNNSRISIWPMVRRLLAEGRDRVAPVFRWNFEKDSQR</sequence>
<organism evidence="1 2">
    <name type="scientific">Candidatus Argoarchaeum ethanivorans</name>
    <dbReference type="NCBI Taxonomy" id="2608793"/>
    <lineage>
        <taxon>Archaea</taxon>
        <taxon>Methanobacteriati</taxon>
        <taxon>Methanobacteriota</taxon>
        <taxon>Stenosarchaea group</taxon>
        <taxon>Methanomicrobia</taxon>
        <taxon>Methanosarcinales</taxon>
        <taxon>Methanosarcinales incertae sedis</taxon>
        <taxon>GOM Arc I cluster</taxon>
        <taxon>Candidatus Argoarchaeum</taxon>
    </lineage>
</organism>
<evidence type="ECO:0000313" key="2">
    <source>
        <dbReference type="Proteomes" id="UP000614580"/>
    </source>
</evidence>
<dbReference type="GO" id="GO:0005975">
    <property type="term" value="P:carbohydrate metabolic process"/>
    <property type="evidence" value="ECO:0007669"/>
    <property type="project" value="InterPro"/>
</dbReference>
<dbReference type="Proteomes" id="UP000614580">
    <property type="component" value="Unassembled WGS sequence"/>
</dbReference>
<reference evidence="1" key="1">
    <citation type="submission" date="2020-12" db="EMBL/GenBank/DDBJ databases">
        <authorList>
            <person name="Hahn C.J."/>
            <person name="Laso-Perez R."/>
            <person name="Vulcano F."/>
            <person name="Vaziourakis K.-M."/>
            <person name="Stokke R."/>
            <person name="Steen I.H."/>
            <person name="Teske A."/>
            <person name="Boetius A."/>
            <person name="Liebeke M."/>
            <person name="Amann R."/>
            <person name="Knittel K."/>
        </authorList>
    </citation>
    <scope>NUCLEOTIDE SEQUENCE</scope>
    <source>
        <strain evidence="1">Gfbio:c6db26ca-90af-429b-aeed-0e3e8aed0b5e:GoM-Arc1_AMV-AAA_792_C10</strain>
    </source>
</reference>
<dbReference type="InterPro" id="IPR011330">
    <property type="entry name" value="Glyco_hydro/deAcase_b/a-brl"/>
</dbReference>
<evidence type="ECO:0000313" key="1">
    <source>
        <dbReference type="EMBL" id="CAD7766611.1"/>
    </source>
</evidence>
<dbReference type="AlphaFoldDB" id="A0A811ZZP6"/>
<name>A0A811ZZP6_9EURY</name>
<protein>
    <recommendedName>
        <fullName evidence="3">NodB homology domain-containing protein</fullName>
    </recommendedName>
</protein>
<proteinExistence type="predicted"/>
<dbReference type="EMBL" id="CAJHZY010000001">
    <property type="protein sequence ID" value="CAD7766611.1"/>
    <property type="molecule type" value="Genomic_DNA"/>
</dbReference>